<dbReference type="EMBL" id="KN822339">
    <property type="protein sequence ID" value="KIM50736.1"/>
    <property type="molecule type" value="Genomic_DNA"/>
</dbReference>
<accession>A0A0C3D3R0</accession>
<reference evidence="3" key="2">
    <citation type="submission" date="2015-01" db="EMBL/GenBank/DDBJ databases">
        <title>Evolutionary Origins and Diversification of the Mycorrhizal Mutualists.</title>
        <authorList>
            <consortium name="DOE Joint Genome Institute"/>
            <consortium name="Mycorrhizal Genomics Consortium"/>
            <person name="Kohler A."/>
            <person name="Kuo A."/>
            <person name="Nagy L.G."/>
            <person name="Floudas D."/>
            <person name="Copeland A."/>
            <person name="Barry K.W."/>
            <person name="Cichocki N."/>
            <person name="Veneault-Fourrey C."/>
            <person name="LaButti K."/>
            <person name="Lindquist E.A."/>
            <person name="Lipzen A."/>
            <person name="Lundell T."/>
            <person name="Morin E."/>
            <person name="Murat C."/>
            <person name="Riley R."/>
            <person name="Ohm R."/>
            <person name="Sun H."/>
            <person name="Tunlid A."/>
            <person name="Henrissat B."/>
            <person name="Grigoriev I.V."/>
            <person name="Hibbett D.S."/>
            <person name="Martin F."/>
        </authorList>
    </citation>
    <scope>NUCLEOTIDE SEQUENCE [LARGE SCALE GENOMIC DNA]</scope>
    <source>
        <strain evidence="3">Foug A</strain>
    </source>
</reference>
<sequence>MNVDEPSVPALSGSLLLGWLEETMFPLLGQGEVPNRVSVLLDSTKYLHVQVGKCLYKFKGSAREDVLRNLKVRVPPPLAAAIPPGAVRLFNMIAELDKLYALVARESEEHDSPNTKLGQRLVAWLNRYLGDSSRTLEVKPRKNSIIIHALSKWRPPAWVMSHGKNKHNGYKKAYQAAQESTCAQREAPPLPSSSVPEVQQPTAASSFSILEASQPPAASSSSAPAPAMTHRRTFGVMSTSRWPIPPPTVPPLILTWRSRTTYLRQDGLPRGGPSWGDKLDEWRDFIHCLCHSGMAQRFLGIQNKTNPKFREPPSDRRLRGFILKGYFAPCFQYDSNHNSWHHNFSRLFAVPGQYHAIVEREGWVIVPGCLSPWTAAVDRAPSPLLIAEHLARNSLSFQEADDLYEWAAAALHKDATGREANASITADLVVADTTSEGPGRSLEYYEERAEQQGPQFEFRDIESLPSDTISLLRVNEAAGYLPAPKQKKKRCSHRKTTDTDKEDSYSSFGEESWGDDDPGPPWNPPKGDQMDVDNDGPLQM</sequence>
<evidence type="ECO:0000313" key="3">
    <source>
        <dbReference type="Proteomes" id="UP000053989"/>
    </source>
</evidence>
<feature type="region of interest" description="Disordered" evidence="1">
    <location>
        <begin position="170"/>
        <end position="202"/>
    </location>
</feature>
<feature type="compositionally biased region" description="Basic residues" evidence="1">
    <location>
        <begin position="485"/>
        <end position="494"/>
    </location>
</feature>
<dbReference type="Proteomes" id="UP000053989">
    <property type="component" value="Unassembled WGS sequence"/>
</dbReference>
<dbReference type="OrthoDB" id="10578622at2759"/>
<dbReference type="InParanoid" id="A0A0C3D3R0"/>
<proteinExistence type="predicted"/>
<evidence type="ECO:0000256" key="1">
    <source>
        <dbReference type="SAM" id="MobiDB-lite"/>
    </source>
</evidence>
<keyword evidence="3" id="KW-1185">Reference proteome</keyword>
<dbReference type="AlphaFoldDB" id="A0A0C3D3R0"/>
<gene>
    <name evidence="2" type="ORF">SCLCIDRAFT_34034</name>
</gene>
<protein>
    <submittedName>
        <fullName evidence="2">Uncharacterized protein</fullName>
    </submittedName>
</protein>
<name>A0A0C3D3R0_9AGAM</name>
<reference evidence="2 3" key="1">
    <citation type="submission" date="2014-04" db="EMBL/GenBank/DDBJ databases">
        <authorList>
            <consortium name="DOE Joint Genome Institute"/>
            <person name="Kuo A."/>
            <person name="Kohler A."/>
            <person name="Nagy L.G."/>
            <person name="Floudas D."/>
            <person name="Copeland A."/>
            <person name="Barry K.W."/>
            <person name="Cichocki N."/>
            <person name="Veneault-Fourrey C."/>
            <person name="LaButti K."/>
            <person name="Lindquist E.A."/>
            <person name="Lipzen A."/>
            <person name="Lundell T."/>
            <person name="Morin E."/>
            <person name="Murat C."/>
            <person name="Sun H."/>
            <person name="Tunlid A."/>
            <person name="Henrissat B."/>
            <person name="Grigoriev I.V."/>
            <person name="Hibbett D.S."/>
            <person name="Martin F."/>
            <person name="Nordberg H.P."/>
            <person name="Cantor M.N."/>
            <person name="Hua S.X."/>
        </authorList>
    </citation>
    <scope>NUCLEOTIDE SEQUENCE [LARGE SCALE GENOMIC DNA]</scope>
    <source>
        <strain evidence="2 3">Foug A</strain>
    </source>
</reference>
<feature type="region of interest" description="Disordered" evidence="1">
    <location>
        <begin position="483"/>
        <end position="540"/>
    </location>
</feature>
<dbReference type="HOGENOM" id="CLU_028355_1_0_1"/>
<evidence type="ECO:0000313" key="2">
    <source>
        <dbReference type="EMBL" id="KIM50736.1"/>
    </source>
</evidence>
<feature type="compositionally biased region" description="Polar residues" evidence="1">
    <location>
        <begin position="192"/>
        <end position="202"/>
    </location>
</feature>
<organism evidence="2 3">
    <name type="scientific">Scleroderma citrinum Foug A</name>
    <dbReference type="NCBI Taxonomy" id="1036808"/>
    <lineage>
        <taxon>Eukaryota</taxon>
        <taxon>Fungi</taxon>
        <taxon>Dikarya</taxon>
        <taxon>Basidiomycota</taxon>
        <taxon>Agaricomycotina</taxon>
        <taxon>Agaricomycetes</taxon>
        <taxon>Agaricomycetidae</taxon>
        <taxon>Boletales</taxon>
        <taxon>Sclerodermatineae</taxon>
        <taxon>Sclerodermataceae</taxon>
        <taxon>Scleroderma</taxon>
    </lineage>
</organism>
<feature type="compositionally biased region" description="Basic and acidic residues" evidence="1">
    <location>
        <begin position="495"/>
        <end position="504"/>
    </location>
</feature>